<keyword evidence="3" id="KW-1185">Reference proteome</keyword>
<accession>A0ABM9D1T0</accession>
<evidence type="ECO:0000313" key="3">
    <source>
        <dbReference type="Proteomes" id="UP000838102"/>
    </source>
</evidence>
<feature type="transmembrane region" description="Helical" evidence="1">
    <location>
        <begin position="6"/>
        <end position="23"/>
    </location>
</feature>
<proteinExistence type="predicted"/>
<dbReference type="EMBL" id="CAKOEU010000003">
    <property type="protein sequence ID" value="CAH1854504.1"/>
    <property type="molecule type" value="Genomic_DNA"/>
</dbReference>
<dbReference type="Proteomes" id="UP000838102">
    <property type="component" value="Unassembled WGS sequence"/>
</dbReference>
<keyword evidence="1" id="KW-0472">Membrane</keyword>
<protein>
    <submittedName>
        <fullName evidence="2">Uncharacterized protein</fullName>
    </submittedName>
</protein>
<gene>
    <name evidence="2" type="ORF">LMG032447_00887</name>
</gene>
<reference evidence="2" key="1">
    <citation type="submission" date="2022-03" db="EMBL/GenBank/DDBJ databases">
        <authorList>
            <person name="Hettiarachchi G."/>
        </authorList>
    </citation>
    <scope>NUCLEOTIDE SEQUENCE</scope>
    <source>
        <strain evidence="2">LMG 32447</strain>
    </source>
</reference>
<evidence type="ECO:0000313" key="2">
    <source>
        <dbReference type="EMBL" id="CAH1854504.1"/>
    </source>
</evidence>
<keyword evidence="1" id="KW-1133">Transmembrane helix</keyword>
<sequence>MAENYIAILAEGIGGAVIINAFLDNNKLIYN</sequence>
<comment type="caution">
    <text evidence="2">The sequence shown here is derived from an EMBL/GenBank/DDBJ whole genome shotgun (WGS) entry which is preliminary data.</text>
</comment>
<name>A0ABM9D1T0_9LACO</name>
<organism evidence="2 3">
    <name type="scientific">Convivina praedatoris</name>
    <dbReference type="NCBI Taxonomy" id="2880963"/>
    <lineage>
        <taxon>Bacteria</taxon>
        <taxon>Bacillati</taxon>
        <taxon>Bacillota</taxon>
        <taxon>Bacilli</taxon>
        <taxon>Lactobacillales</taxon>
        <taxon>Lactobacillaceae</taxon>
        <taxon>Convivina</taxon>
    </lineage>
</organism>
<keyword evidence="1" id="KW-0812">Transmembrane</keyword>
<evidence type="ECO:0000256" key="1">
    <source>
        <dbReference type="SAM" id="Phobius"/>
    </source>
</evidence>